<keyword evidence="4" id="KW-1185">Reference proteome</keyword>
<evidence type="ECO:0000259" key="1">
    <source>
        <dbReference type="Pfam" id="PF14082"/>
    </source>
</evidence>
<gene>
    <name evidence="3" type="ORF">ISU02_23420</name>
</gene>
<dbReference type="InterPro" id="IPR048396">
    <property type="entry name" value="SduA_N"/>
</dbReference>
<dbReference type="Pfam" id="PF14082">
    <property type="entry name" value="SduA_C"/>
    <property type="match status" value="1"/>
</dbReference>
<protein>
    <submittedName>
        <fullName evidence="3">DUF4263 domain-containing protein</fullName>
    </submittedName>
</protein>
<dbReference type="Pfam" id="PF21407">
    <property type="entry name" value="SduA_N"/>
    <property type="match status" value="1"/>
</dbReference>
<name>A0ABS0A027_9FIRM</name>
<dbReference type="EMBL" id="JADKNH010000031">
    <property type="protein sequence ID" value="MBF4696059.1"/>
    <property type="molecule type" value="Genomic_DNA"/>
</dbReference>
<feature type="domain" description="Shedu protein SduA N-terminal" evidence="2">
    <location>
        <begin position="11"/>
        <end position="110"/>
    </location>
</feature>
<comment type="caution">
    <text evidence="3">The sequence shown here is derived from an EMBL/GenBank/DDBJ whole genome shotgun (WGS) entry which is preliminary data.</text>
</comment>
<evidence type="ECO:0000313" key="3">
    <source>
        <dbReference type="EMBL" id="MBF4696059.1"/>
    </source>
</evidence>
<accession>A0ABS0A027</accession>
<reference evidence="3 4" key="1">
    <citation type="submission" date="2020-11" db="EMBL/GenBank/DDBJ databases">
        <title>Fusibacter basophilias sp. nov.</title>
        <authorList>
            <person name="Qiu D."/>
        </authorList>
    </citation>
    <scope>NUCLEOTIDE SEQUENCE [LARGE SCALE GENOMIC DNA]</scope>
    <source>
        <strain evidence="3 4">Q10-2</strain>
    </source>
</reference>
<proteinExistence type="predicted"/>
<feature type="domain" description="Shedu protein SduA C-terminal" evidence="1">
    <location>
        <begin position="202"/>
        <end position="360"/>
    </location>
</feature>
<evidence type="ECO:0000313" key="4">
    <source>
        <dbReference type="Proteomes" id="UP000614200"/>
    </source>
</evidence>
<dbReference type="RefSeq" id="WP_194704294.1">
    <property type="nucleotide sequence ID" value="NZ_JADKNH010000031.1"/>
</dbReference>
<dbReference type="Proteomes" id="UP000614200">
    <property type="component" value="Unassembled WGS sequence"/>
</dbReference>
<organism evidence="3 4">
    <name type="scientific">Fusibacter ferrireducens</name>
    <dbReference type="NCBI Taxonomy" id="2785058"/>
    <lineage>
        <taxon>Bacteria</taxon>
        <taxon>Bacillati</taxon>
        <taxon>Bacillota</taxon>
        <taxon>Clostridia</taxon>
        <taxon>Eubacteriales</taxon>
        <taxon>Eubacteriales Family XII. Incertae Sedis</taxon>
        <taxon>Fusibacter</taxon>
    </lineage>
</organism>
<sequence length="372" mass="42908">METTKKLNVTSTSQNSAEVNEVVLSESDLVKIVFKPIIVKNQHEINKSVKGKLVYQKKRKCDQFTEVDKLSKSSMRTGEWMEISLDTREVSELFEGLKSCYSLFGSNGIEFGNNEYLVVSSDYEKLIKLLEEEPELIKKLAETNPKIIKGILELLSEKAFDNEIFEDNTTLTLKELENISSSLNISRLIKLLSIWEENFENTSEEFWQNLFTENAWIISQCFGSPTVFLAEKAFIGGKNISNKGGNIVDFLYQNELTKNVALIEIKRPITKLVKKEYRQTFIFDDELNGAINQVLNYRNELVQNYKNLVADDTEEYYAINPKCFVIIGLIKGLSPKEVISFENYRNELKNVEIITFDELYSRIKIILDLLKF</sequence>
<evidence type="ECO:0000259" key="2">
    <source>
        <dbReference type="Pfam" id="PF21407"/>
    </source>
</evidence>
<dbReference type="InterPro" id="IPR025359">
    <property type="entry name" value="SduA_C"/>
</dbReference>